<dbReference type="OrthoDB" id="10021529at2"/>
<feature type="region of interest" description="Disordered" evidence="1">
    <location>
        <begin position="35"/>
        <end position="80"/>
    </location>
</feature>
<feature type="compositionally biased region" description="Low complexity" evidence="1">
    <location>
        <begin position="293"/>
        <end position="343"/>
    </location>
</feature>
<dbReference type="PATRIC" id="fig|52.7.peg.5570"/>
<dbReference type="Proteomes" id="UP000067626">
    <property type="component" value="Chromosome"/>
</dbReference>
<dbReference type="STRING" id="52.CMC5_050340"/>
<proteinExistence type="predicted"/>
<evidence type="ECO:0000313" key="2">
    <source>
        <dbReference type="EMBL" id="AKT40877.1"/>
    </source>
</evidence>
<dbReference type="RefSeq" id="WP_050432749.1">
    <property type="nucleotide sequence ID" value="NZ_CP012159.1"/>
</dbReference>
<protein>
    <submittedName>
        <fullName evidence="2">Uncharacterized protein</fullName>
    </submittedName>
</protein>
<feature type="compositionally biased region" description="Low complexity" evidence="1">
    <location>
        <begin position="250"/>
        <end position="285"/>
    </location>
</feature>
<sequence>MGGQTGAVAAHDGALSAEDAERFAALIIPSWERDEGLGAAQSDPERGPAVATAVAPDGDEASAKAARLAEAGPEPAVQVSPVVPIEATALDTPAAEDDAVSPATDTQTTIANEVVATVARVSGGREATTSGPTTSSGTSRVSGDDPIELPMNGTGAGAVLKLLAAAAAMAGVLLGGRALLRSNDDGTEAQSPPLAEPHRGAEATTPTSLAATASPPSVTAPPSKEEGAPIAPHEGTAPMASSGAIHAQESAPAGGSPTAAAAAPSASITSAAPGAGTTAMPKATAEPSVAQRPAPTATTTAAAKPATASKPAPASKPPAAVAPKPSPPKQSATPKQGSTPSSGGSKGTGGIIRDAPF</sequence>
<evidence type="ECO:0000313" key="3">
    <source>
        <dbReference type="Proteomes" id="UP000067626"/>
    </source>
</evidence>
<gene>
    <name evidence="2" type="ORF">CMC5_050340</name>
</gene>
<organism evidence="2 3">
    <name type="scientific">Chondromyces crocatus</name>
    <dbReference type="NCBI Taxonomy" id="52"/>
    <lineage>
        <taxon>Bacteria</taxon>
        <taxon>Pseudomonadati</taxon>
        <taxon>Myxococcota</taxon>
        <taxon>Polyangia</taxon>
        <taxon>Polyangiales</taxon>
        <taxon>Polyangiaceae</taxon>
        <taxon>Chondromyces</taxon>
    </lineage>
</organism>
<dbReference type="AlphaFoldDB" id="A0A0K1EJL9"/>
<feature type="compositionally biased region" description="Low complexity" evidence="1">
    <location>
        <begin position="128"/>
        <end position="141"/>
    </location>
</feature>
<feature type="compositionally biased region" description="Low complexity" evidence="1">
    <location>
        <begin position="203"/>
        <end position="222"/>
    </location>
</feature>
<evidence type="ECO:0000256" key="1">
    <source>
        <dbReference type="SAM" id="MobiDB-lite"/>
    </source>
</evidence>
<name>A0A0K1EJL9_CHOCO</name>
<dbReference type="EMBL" id="CP012159">
    <property type="protein sequence ID" value="AKT40877.1"/>
    <property type="molecule type" value="Genomic_DNA"/>
</dbReference>
<keyword evidence="3" id="KW-1185">Reference proteome</keyword>
<feature type="region of interest" description="Disordered" evidence="1">
    <location>
        <begin position="184"/>
        <end position="357"/>
    </location>
</feature>
<dbReference type="KEGG" id="ccro:CMC5_050340"/>
<reference evidence="2 3" key="1">
    <citation type="submission" date="2015-07" db="EMBL/GenBank/DDBJ databases">
        <title>Genome analysis of myxobacterium Chondromyces crocatus Cm c5 reveals a high potential for natural compound synthesis and the genetic basis for the loss of fruiting body formation.</title>
        <authorList>
            <person name="Zaburannyi N."/>
            <person name="Bunk B."/>
            <person name="Maier J."/>
            <person name="Overmann J."/>
            <person name="Mueller R."/>
        </authorList>
    </citation>
    <scope>NUCLEOTIDE SEQUENCE [LARGE SCALE GENOMIC DNA]</scope>
    <source>
        <strain evidence="2 3">Cm c5</strain>
    </source>
</reference>
<feature type="region of interest" description="Disordered" evidence="1">
    <location>
        <begin position="121"/>
        <end position="149"/>
    </location>
</feature>
<accession>A0A0K1EJL9</accession>